<comment type="pathway">
    <text evidence="2 13">Cofactor biosynthesis; NAD(+) biosynthesis; iminoaspartate from L-aspartate (oxidase route): step 1/1.</text>
</comment>
<name>A0A5S4ZPK8_9FIRM</name>
<accession>A0A5S4ZPK8</accession>
<evidence type="ECO:0000256" key="11">
    <source>
        <dbReference type="NCBIfam" id="TIGR00551"/>
    </source>
</evidence>
<dbReference type="InterPro" id="IPR003953">
    <property type="entry name" value="FAD-dep_OxRdtase_2_FAD-bd"/>
</dbReference>
<evidence type="ECO:0000256" key="5">
    <source>
        <dbReference type="ARBA" id="ARBA00021901"/>
    </source>
</evidence>
<comment type="catalytic activity">
    <reaction evidence="10">
        <text>L-aspartate + O2 = iminosuccinate + H2O2</text>
        <dbReference type="Rhea" id="RHEA:25876"/>
        <dbReference type="ChEBI" id="CHEBI:15379"/>
        <dbReference type="ChEBI" id="CHEBI:16240"/>
        <dbReference type="ChEBI" id="CHEBI:29991"/>
        <dbReference type="ChEBI" id="CHEBI:77875"/>
        <dbReference type="EC" id="1.4.3.16"/>
    </reaction>
    <physiologicalReaction direction="left-to-right" evidence="10">
        <dbReference type="Rhea" id="RHEA:25877"/>
    </physiologicalReaction>
</comment>
<dbReference type="SUPFAM" id="SSF46977">
    <property type="entry name" value="Succinate dehydrogenase/fumarate reductase flavoprotein C-terminal domain"/>
    <property type="match status" value="1"/>
</dbReference>
<dbReference type="PANTHER" id="PTHR42716:SF2">
    <property type="entry name" value="L-ASPARTATE OXIDASE, CHLOROPLASTIC"/>
    <property type="match status" value="1"/>
</dbReference>
<evidence type="ECO:0000256" key="2">
    <source>
        <dbReference type="ARBA" id="ARBA00004950"/>
    </source>
</evidence>
<dbReference type="PRINTS" id="PR00368">
    <property type="entry name" value="FADPNR"/>
</dbReference>
<dbReference type="GO" id="GO:0033765">
    <property type="term" value="F:steroid dehydrogenase activity, acting on the CH-CH group of donors"/>
    <property type="evidence" value="ECO:0007669"/>
    <property type="project" value="UniProtKB-ARBA"/>
</dbReference>
<sequence length="551" mass="60594">MRVCPLSLLPRLSTLEPVDKMEGLPVANHYIMNFNTRDLPRYNTDYVILGSGIAGFFTALLAGRLGAGVTVLTKQSILDSNTDKAQGGIAAVMDNDDSPELHYHDTLRAGAGLCDRGAVRILVNEGPRRVLQLIDMGARFDVEGGRLALTREGAHSCRRILHACGDATGAEIQRVLNNQALAEQNIEVLERHIAIDLLVKDNVCHGVLAYDCETCSLEVFQSRAVVLATGGLGQLYEHSTNPEVATGDGIAMAYRAGAEVMDMEFLQFHPTVLNLPGAPRFLISEAVRGEGAYLRNDRGERFMPGYHELAELAPRDIVVRAILQEIHKGSRGVFLDLSHLDSEMVLRRFPNINRTCLRYGLDITRDMLPVAPAAHYMMGGVKTNYFGETSVERLYACGEVACQGVHGANRLASNSLLDGLVFGGRIVERTAGLWREKAGSWPGFASELPEPAEPVDYHGLRDELKALMSRYVGPLRSREGLEKVLGFMDGYAGLENSAAPTMLAAETRNRLLVSRLVAESALMRTESRGGHFRQDYPVSRNSWQKHIIMRK</sequence>
<dbReference type="SUPFAM" id="SSF56425">
    <property type="entry name" value="Succinate dehydrogenase/fumarate reductase flavoprotein, catalytic domain"/>
    <property type="match status" value="1"/>
</dbReference>
<keyword evidence="8 13" id="KW-0274">FAD</keyword>
<evidence type="ECO:0000256" key="3">
    <source>
        <dbReference type="ARBA" id="ARBA00008562"/>
    </source>
</evidence>
<evidence type="ECO:0000259" key="15">
    <source>
        <dbReference type="Pfam" id="PF02910"/>
    </source>
</evidence>
<dbReference type="Pfam" id="PF02910">
    <property type="entry name" value="Succ_DH_flav_C"/>
    <property type="match status" value="1"/>
</dbReference>
<dbReference type="AlphaFoldDB" id="A0A5S4ZPK8"/>
<feature type="domain" description="Fumarate reductase/succinate dehydrogenase flavoprotein-like C-terminal" evidence="15">
    <location>
        <begin position="461"/>
        <end position="549"/>
    </location>
</feature>
<evidence type="ECO:0000256" key="12">
    <source>
        <dbReference type="PIRSR" id="PIRSR000171-1"/>
    </source>
</evidence>
<dbReference type="UniPathway" id="UPA00253">
    <property type="reaction ID" value="UER00326"/>
</dbReference>
<comment type="caution">
    <text evidence="16">The sequence shown here is derived from an EMBL/GenBank/DDBJ whole genome shotgun (WGS) entry which is preliminary data.</text>
</comment>
<keyword evidence="6 13" id="KW-0285">Flavoprotein</keyword>
<dbReference type="Gene3D" id="1.20.58.100">
    <property type="entry name" value="Fumarate reductase/succinate dehydrogenase flavoprotein-like, C-terminal domain"/>
    <property type="match status" value="1"/>
</dbReference>
<feature type="domain" description="FAD-dependent oxidoreductase 2 FAD-binding" evidence="14">
    <location>
        <begin position="45"/>
        <end position="416"/>
    </location>
</feature>
<dbReference type="PRINTS" id="PR00411">
    <property type="entry name" value="PNDRDTASEI"/>
</dbReference>
<dbReference type="PANTHER" id="PTHR42716">
    <property type="entry name" value="L-ASPARTATE OXIDASE"/>
    <property type="match status" value="1"/>
</dbReference>
<dbReference type="InterPro" id="IPR036188">
    <property type="entry name" value="FAD/NAD-bd_sf"/>
</dbReference>
<keyword evidence="9 13" id="KW-0560">Oxidoreductase</keyword>
<dbReference type="FunFam" id="3.90.700.10:FF:000002">
    <property type="entry name" value="L-aspartate oxidase"/>
    <property type="match status" value="1"/>
</dbReference>
<gene>
    <name evidence="16" type="ORF">LX24_02271</name>
</gene>
<dbReference type="InterPro" id="IPR005288">
    <property type="entry name" value="NadB"/>
</dbReference>
<dbReference type="PIRSF" id="PIRSF000171">
    <property type="entry name" value="SDHA_APRA_LASPO"/>
    <property type="match status" value="1"/>
</dbReference>
<dbReference type="Pfam" id="PF00890">
    <property type="entry name" value="FAD_binding_2"/>
    <property type="match status" value="1"/>
</dbReference>
<dbReference type="GO" id="GO:0005737">
    <property type="term" value="C:cytoplasm"/>
    <property type="evidence" value="ECO:0007669"/>
    <property type="project" value="UniProtKB-SubCell"/>
</dbReference>
<evidence type="ECO:0000256" key="10">
    <source>
        <dbReference type="ARBA" id="ARBA00048305"/>
    </source>
</evidence>
<comment type="subcellular location">
    <subcellularLocation>
        <location evidence="13">Cytoplasm</location>
    </subcellularLocation>
</comment>
<comment type="similarity">
    <text evidence="3 13">Belongs to the FAD-dependent oxidoreductase 2 family. NadB subfamily.</text>
</comment>
<dbReference type="EC" id="1.4.3.16" evidence="4 11"/>
<keyword evidence="7 13" id="KW-0662">Pyridine nucleotide biosynthesis</keyword>
<evidence type="ECO:0000256" key="4">
    <source>
        <dbReference type="ARBA" id="ARBA00012173"/>
    </source>
</evidence>
<evidence type="ECO:0000256" key="9">
    <source>
        <dbReference type="ARBA" id="ARBA00023002"/>
    </source>
</evidence>
<dbReference type="Gene3D" id="3.50.50.60">
    <property type="entry name" value="FAD/NAD(P)-binding domain"/>
    <property type="match status" value="1"/>
</dbReference>
<evidence type="ECO:0000256" key="8">
    <source>
        <dbReference type="ARBA" id="ARBA00022827"/>
    </source>
</evidence>
<dbReference type="InterPro" id="IPR037099">
    <property type="entry name" value="Fum_R/Succ_DH_flav-like_C_sf"/>
</dbReference>
<dbReference type="Proteomes" id="UP000323166">
    <property type="component" value="Unassembled WGS sequence"/>
</dbReference>
<feature type="active site" description="Proton acceptor" evidence="12">
    <location>
        <position position="315"/>
    </location>
</feature>
<evidence type="ECO:0000256" key="13">
    <source>
        <dbReference type="RuleBase" id="RU362049"/>
    </source>
</evidence>
<dbReference type="SUPFAM" id="SSF51905">
    <property type="entry name" value="FAD/NAD(P)-binding domain"/>
    <property type="match status" value="1"/>
</dbReference>
<proteinExistence type="inferred from homology"/>
<dbReference type="InterPro" id="IPR027477">
    <property type="entry name" value="Succ_DH/fumarate_Rdtase_cat_sf"/>
</dbReference>
<protein>
    <recommendedName>
        <fullName evidence="5 11">L-aspartate oxidase</fullName>
        <ecNumber evidence="4 11">1.4.3.16</ecNumber>
    </recommendedName>
</protein>
<dbReference type="GO" id="GO:0034628">
    <property type="term" value="P:'de novo' NAD+ biosynthetic process from L-aspartate"/>
    <property type="evidence" value="ECO:0007669"/>
    <property type="project" value="TreeGrafter"/>
</dbReference>
<dbReference type="NCBIfam" id="TIGR00551">
    <property type="entry name" value="nadB"/>
    <property type="match status" value="1"/>
</dbReference>
<evidence type="ECO:0000313" key="17">
    <source>
        <dbReference type="Proteomes" id="UP000323166"/>
    </source>
</evidence>
<evidence type="ECO:0000256" key="1">
    <source>
        <dbReference type="ARBA" id="ARBA00001974"/>
    </source>
</evidence>
<dbReference type="EMBL" id="VNHM01000013">
    <property type="protein sequence ID" value="TYO94613.1"/>
    <property type="molecule type" value="Genomic_DNA"/>
</dbReference>
<dbReference type="Gene3D" id="3.90.700.10">
    <property type="entry name" value="Succinate dehydrogenase/fumarate reductase flavoprotein, catalytic domain"/>
    <property type="match status" value="1"/>
</dbReference>
<comment type="cofactor">
    <cofactor evidence="1 13">
        <name>FAD</name>
        <dbReference type="ChEBI" id="CHEBI:57692"/>
    </cofactor>
</comment>
<evidence type="ECO:0000256" key="6">
    <source>
        <dbReference type="ARBA" id="ARBA00022630"/>
    </source>
</evidence>
<organism evidence="16 17">
    <name type="scientific">Desulfallas thermosapovorans DSM 6562</name>
    <dbReference type="NCBI Taxonomy" id="1121431"/>
    <lineage>
        <taxon>Bacteria</taxon>
        <taxon>Bacillati</taxon>
        <taxon>Bacillota</taxon>
        <taxon>Clostridia</taxon>
        <taxon>Eubacteriales</taxon>
        <taxon>Desulfallaceae</taxon>
        <taxon>Desulfallas</taxon>
    </lineage>
</organism>
<reference evidence="16 17" key="1">
    <citation type="submission" date="2019-07" db="EMBL/GenBank/DDBJ databases">
        <title>Genomic Encyclopedia of Type Strains, Phase I: the one thousand microbial genomes (KMG-I) project.</title>
        <authorList>
            <person name="Kyrpides N."/>
        </authorList>
    </citation>
    <scope>NUCLEOTIDE SEQUENCE [LARGE SCALE GENOMIC DNA]</scope>
    <source>
        <strain evidence="16 17">DSM 6562</strain>
    </source>
</reference>
<keyword evidence="17" id="KW-1185">Reference proteome</keyword>
<evidence type="ECO:0000259" key="14">
    <source>
        <dbReference type="Pfam" id="PF00890"/>
    </source>
</evidence>
<dbReference type="GO" id="GO:0008734">
    <property type="term" value="F:L-aspartate oxidase activity"/>
    <property type="evidence" value="ECO:0007669"/>
    <property type="project" value="UniProtKB-UniRule"/>
</dbReference>
<dbReference type="InterPro" id="IPR015939">
    <property type="entry name" value="Fum_Rdtase/Succ_DH_flav-like_C"/>
</dbReference>
<comment type="function">
    <text evidence="13">Catalyzes the oxidation of L-aspartate to iminoaspartate.</text>
</comment>
<evidence type="ECO:0000313" key="16">
    <source>
        <dbReference type="EMBL" id="TYO94613.1"/>
    </source>
</evidence>
<evidence type="ECO:0000256" key="7">
    <source>
        <dbReference type="ARBA" id="ARBA00022642"/>
    </source>
</evidence>